<accession>A0A6A7B826</accession>
<evidence type="ECO:0000313" key="2">
    <source>
        <dbReference type="EMBL" id="KAF2851560.1"/>
    </source>
</evidence>
<dbReference type="Proteomes" id="UP000799423">
    <property type="component" value="Unassembled WGS sequence"/>
</dbReference>
<feature type="compositionally biased region" description="Polar residues" evidence="1">
    <location>
        <begin position="168"/>
        <end position="183"/>
    </location>
</feature>
<protein>
    <submittedName>
        <fullName evidence="2">Uncharacterized protein</fullName>
    </submittedName>
</protein>
<feature type="region of interest" description="Disordered" evidence="1">
    <location>
        <begin position="158"/>
        <end position="183"/>
    </location>
</feature>
<dbReference type="OrthoDB" id="10587958at2759"/>
<dbReference type="AlphaFoldDB" id="A0A6A7B826"/>
<reference evidence="2" key="1">
    <citation type="submission" date="2020-01" db="EMBL/GenBank/DDBJ databases">
        <authorList>
            <consortium name="DOE Joint Genome Institute"/>
            <person name="Haridas S."/>
            <person name="Albert R."/>
            <person name="Binder M."/>
            <person name="Bloem J."/>
            <person name="Labutti K."/>
            <person name="Salamov A."/>
            <person name="Andreopoulos B."/>
            <person name="Baker S.E."/>
            <person name="Barry K."/>
            <person name="Bills G."/>
            <person name="Bluhm B.H."/>
            <person name="Cannon C."/>
            <person name="Castanera R."/>
            <person name="Culley D.E."/>
            <person name="Daum C."/>
            <person name="Ezra D."/>
            <person name="Gonzalez J.B."/>
            <person name="Henrissat B."/>
            <person name="Kuo A."/>
            <person name="Liang C."/>
            <person name="Lipzen A."/>
            <person name="Lutzoni F."/>
            <person name="Magnuson J."/>
            <person name="Mondo S."/>
            <person name="Nolan M."/>
            <person name="Ohm R."/>
            <person name="Pangilinan J."/>
            <person name="Park H.-J."/>
            <person name="Ramirez L."/>
            <person name="Alfaro M."/>
            <person name="Sun H."/>
            <person name="Tritt A."/>
            <person name="Yoshinaga Y."/>
            <person name="Zwiers L.-H."/>
            <person name="Turgeon B.G."/>
            <person name="Goodwin S.B."/>
            <person name="Spatafora J.W."/>
            <person name="Crous P.W."/>
            <person name="Grigoriev I.V."/>
        </authorList>
    </citation>
    <scope>NUCLEOTIDE SEQUENCE</scope>
    <source>
        <strain evidence="2">IPT5</strain>
    </source>
</reference>
<evidence type="ECO:0000313" key="3">
    <source>
        <dbReference type="Proteomes" id="UP000799423"/>
    </source>
</evidence>
<evidence type="ECO:0000256" key="1">
    <source>
        <dbReference type="SAM" id="MobiDB-lite"/>
    </source>
</evidence>
<name>A0A6A7B826_9PLEO</name>
<keyword evidence="3" id="KW-1185">Reference proteome</keyword>
<dbReference type="EMBL" id="MU006302">
    <property type="protein sequence ID" value="KAF2851560.1"/>
    <property type="molecule type" value="Genomic_DNA"/>
</dbReference>
<proteinExistence type="predicted"/>
<sequence length="183" mass="19516">MNLSSQDELVDHEPFHGAHPADGVLVTTLPLFLSNSSGDHGLVTADVDCVWTGALHIGAWVTITVEDMDGKLTFHTPKKEWSLTNTEGYLAAMQDPDTLSNSEVDSINLITAIERLIHSVHAEIQERSEDPVLISPHEEPGEEAVIALARVNVASSISGDTAKEPSLAGSTQVDSTAQDAPNS</sequence>
<organism evidence="2 3">
    <name type="scientific">Plenodomus tracheiphilus IPT5</name>
    <dbReference type="NCBI Taxonomy" id="1408161"/>
    <lineage>
        <taxon>Eukaryota</taxon>
        <taxon>Fungi</taxon>
        <taxon>Dikarya</taxon>
        <taxon>Ascomycota</taxon>
        <taxon>Pezizomycotina</taxon>
        <taxon>Dothideomycetes</taxon>
        <taxon>Pleosporomycetidae</taxon>
        <taxon>Pleosporales</taxon>
        <taxon>Pleosporineae</taxon>
        <taxon>Leptosphaeriaceae</taxon>
        <taxon>Plenodomus</taxon>
    </lineage>
</organism>
<gene>
    <name evidence="2" type="ORF">T440DRAFT_67071</name>
</gene>